<name>A0A8J2JA41_FUSEQ</name>
<gene>
    <name evidence="1" type="ORF">FEQUK3_LOCUS9393</name>
</gene>
<dbReference type="Proteomes" id="UP000693738">
    <property type="component" value="Unassembled WGS sequence"/>
</dbReference>
<reference evidence="1" key="1">
    <citation type="submission" date="2021-05" db="EMBL/GenBank/DDBJ databases">
        <authorList>
            <person name="Khan N."/>
        </authorList>
    </citation>
    <scope>NUCLEOTIDE SEQUENCE</scope>
</reference>
<dbReference type="EMBL" id="CAJSTJ010000160">
    <property type="protein sequence ID" value="CAG7563623.1"/>
    <property type="molecule type" value="Genomic_DNA"/>
</dbReference>
<accession>A0A8J2JA41</accession>
<dbReference type="PANTHER" id="PTHR38795">
    <property type="entry name" value="DUF6604 DOMAIN-CONTAINING PROTEIN"/>
    <property type="match status" value="1"/>
</dbReference>
<sequence length="173" mass="19525">MIDHGVITTKLWFEALALVHHVPDHPCTDEFIRGVKKFKETKKISFGLIFAAQVNVDIHQVVGSYAGLGIHTLLARTLEDEEYAESIWMDMTQLFRMFGEEQFFVGARPDKVSGYAKRFMLQVGVSAATFAKKRRRVAKMIVEDFSRAGTRFLTTRASIHEVSKTGITETPTA</sequence>
<evidence type="ECO:0000313" key="1">
    <source>
        <dbReference type="EMBL" id="CAG7563623.1"/>
    </source>
</evidence>
<dbReference type="PANTHER" id="PTHR38795:SF1">
    <property type="entry name" value="DUF6604 DOMAIN-CONTAINING PROTEIN"/>
    <property type="match status" value="1"/>
</dbReference>
<proteinExistence type="predicted"/>
<protein>
    <submittedName>
        <fullName evidence="1">Uncharacterized protein</fullName>
    </submittedName>
</protein>
<dbReference type="AlphaFoldDB" id="A0A8J2JA41"/>
<comment type="caution">
    <text evidence="1">The sequence shown here is derived from an EMBL/GenBank/DDBJ whole genome shotgun (WGS) entry which is preliminary data.</text>
</comment>
<organism evidence="1 2">
    <name type="scientific">Fusarium equiseti</name>
    <name type="common">Fusarium scirpi</name>
    <dbReference type="NCBI Taxonomy" id="61235"/>
    <lineage>
        <taxon>Eukaryota</taxon>
        <taxon>Fungi</taxon>
        <taxon>Dikarya</taxon>
        <taxon>Ascomycota</taxon>
        <taxon>Pezizomycotina</taxon>
        <taxon>Sordariomycetes</taxon>
        <taxon>Hypocreomycetidae</taxon>
        <taxon>Hypocreales</taxon>
        <taxon>Nectriaceae</taxon>
        <taxon>Fusarium</taxon>
        <taxon>Fusarium incarnatum-equiseti species complex</taxon>
    </lineage>
</organism>
<evidence type="ECO:0000313" key="2">
    <source>
        <dbReference type="Proteomes" id="UP000693738"/>
    </source>
</evidence>